<dbReference type="Gene3D" id="3.40.50.720">
    <property type="entry name" value="NAD(P)-binding Rossmann-like Domain"/>
    <property type="match status" value="2"/>
</dbReference>
<dbReference type="EMBL" id="JAUSTU010000006">
    <property type="protein sequence ID" value="MDQ0155315.1"/>
    <property type="molecule type" value="Genomic_DNA"/>
</dbReference>
<dbReference type="PROSITE" id="PS00671">
    <property type="entry name" value="D_2_HYDROXYACID_DH_3"/>
    <property type="match status" value="1"/>
</dbReference>
<dbReference type="PROSITE" id="PS00065">
    <property type="entry name" value="D_2_HYDROXYACID_DH_1"/>
    <property type="match status" value="1"/>
</dbReference>
<evidence type="ECO:0000256" key="3">
    <source>
        <dbReference type="RuleBase" id="RU003719"/>
    </source>
</evidence>
<dbReference type="InterPro" id="IPR050223">
    <property type="entry name" value="D-isomer_2-hydroxyacid_DH"/>
</dbReference>
<dbReference type="PANTHER" id="PTHR10996:SF283">
    <property type="entry name" value="GLYOXYLATE_HYDROXYPYRUVATE REDUCTASE B"/>
    <property type="match status" value="1"/>
</dbReference>
<dbReference type="SUPFAM" id="SSF52283">
    <property type="entry name" value="Formate/glycerate dehydrogenase catalytic domain-like"/>
    <property type="match status" value="1"/>
</dbReference>
<dbReference type="GO" id="GO:0047964">
    <property type="term" value="F:glyoxylate reductase (NADH) activity"/>
    <property type="evidence" value="ECO:0007669"/>
    <property type="project" value="UniProtKB-EC"/>
</dbReference>
<reference evidence="6 7" key="1">
    <citation type="submission" date="2023-07" db="EMBL/GenBank/DDBJ databases">
        <title>Genomic Encyclopedia of Type Strains, Phase IV (KMG-IV): sequencing the most valuable type-strain genomes for metagenomic binning, comparative biology and taxonomic classification.</title>
        <authorList>
            <person name="Goeker M."/>
        </authorList>
    </citation>
    <scope>NUCLEOTIDE SEQUENCE [LARGE SCALE GENOMIC DNA]</scope>
    <source>
        <strain evidence="6 7">DSM 23948</strain>
    </source>
</reference>
<evidence type="ECO:0000259" key="4">
    <source>
        <dbReference type="Pfam" id="PF00389"/>
    </source>
</evidence>
<proteinExistence type="inferred from homology"/>
<dbReference type="EC" id="1.1.1.26" evidence="6"/>
<dbReference type="InterPro" id="IPR029752">
    <property type="entry name" value="D-isomer_DH_CS1"/>
</dbReference>
<comment type="caution">
    <text evidence="6">The sequence shown here is derived from an EMBL/GenBank/DDBJ whole genome shotgun (WGS) entry which is preliminary data.</text>
</comment>
<evidence type="ECO:0000256" key="1">
    <source>
        <dbReference type="ARBA" id="ARBA00005854"/>
    </source>
</evidence>
<feature type="domain" description="D-isomer specific 2-hydroxyacid dehydrogenase catalytic" evidence="4">
    <location>
        <begin position="5"/>
        <end position="320"/>
    </location>
</feature>
<name>A0ABT9V2Z1_9BACL</name>
<protein>
    <submittedName>
        <fullName evidence="6">Glyoxylate reductase</fullName>
        <ecNumber evidence="6">1.1.1.26</ecNumber>
    </submittedName>
</protein>
<dbReference type="CDD" id="cd05301">
    <property type="entry name" value="GDH"/>
    <property type="match status" value="1"/>
</dbReference>
<dbReference type="SUPFAM" id="SSF51735">
    <property type="entry name" value="NAD(P)-binding Rossmann-fold domains"/>
    <property type="match status" value="1"/>
</dbReference>
<organism evidence="6 7">
    <name type="scientific">Anoxybacillus andreesenii</name>
    <dbReference type="NCBI Taxonomy" id="1325932"/>
    <lineage>
        <taxon>Bacteria</taxon>
        <taxon>Bacillati</taxon>
        <taxon>Bacillota</taxon>
        <taxon>Bacilli</taxon>
        <taxon>Bacillales</taxon>
        <taxon>Anoxybacillaceae</taxon>
        <taxon>Anoxybacillus</taxon>
    </lineage>
</organism>
<dbReference type="InterPro" id="IPR006140">
    <property type="entry name" value="D-isomer_DH_NAD-bd"/>
</dbReference>
<sequence>MKPYIFITRKLPDEAVEPLKNKYEVTMWDKEDVAVPRSVLLEEAKKADALLTMLSDKIDEEIFSVGENLKVVANLAVGYDNIDIQKASEHGVAVCNTPDVLADTTADLTFALLMATARRIVEAAEFVKEGKWKSWAPLLLAGHDIHHKTIGIVGMGSIGSTVAKRAKGFDMNILYHNRSRKMDVEAELGAIYCSFDELVESADFIVCLTPLTAETKDLFTKDVFKKMKKTAIFINASRGPVVNEEDLYQALEASDIAAAGLDVFEQEPIDPAHPLLKLPNVVALPHIGSASIETRMDMMNMCVENIDLVLSGQESKTRVNKK</sequence>
<gene>
    <name evidence="6" type="ORF">J2S07_001620</name>
</gene>
<dbReference type="PANTHER" id="PTHR10996">
    <property type="entry name" value="2-HYDROXYACID DEHYDROGENASE-RELATED"/>
    <property type="match status" value="1"/>
</dbReference>
<dbReference type="InterPro" id="IPR029753">
    <property type="entry name" value="D-isomer_DH_CS"/>
</dbReference>
<dbReference type="Proteomes" id="UP001231362">
    <property type="component" value="Unassembled WGS sequence"/>
</dbReference>
<dbReference type="RefSeq" id="WP_307149883.1">
    <property type="nucleotide sequence ID" value="NZ_JAUSTU010000006.1"/>
</dbReference>
<evidence type="ECO:0000256" key="2">
    <source>
        <dbReference type="ARBA" id="ARBA00023002"/>
    </source>
</evidence>
<evidence type="ECO:0000313" key="7">
    <source>
        <dbReference type="Proteomes" id="UP001231362"/>
    </source>
</evidence>
<feature type="domain" description="D-isomer specific 2-hydroxyacid dehydrogenase NAD-binding" evidence="5">
    <location>
        <begin position="110"/>
        <end position="288"/>
    </location>
</feature>
<keyword evidence="7" id="KW-1185">Reference proteome</keyword>
<evidence type="ECO:0000313" key="6">
    <source>
        <dbReference type="EMBL" id="MDQ0155315.1"/>
    </source>
</evidence>
<comment type="similarity">
    <text evidence="1 3">Belongs to the D-isomer specific 2-hydroxyacid dehydrogenase family.</text>
</comment>
<dbReference type="InterPro" id="IPR006139">
    <property type="entry name" value="D-isomer_2_OHA_DH_cat_dom"/>
</dbReference>
<keyword evidence="2 3" id="KW-0560">Oxidoreductase</keyword>
<dbReference type="Pfam" id="PF02826">
    <property type="entry name" value="2-Hacid_dh_C"/>
    <property type="match status" value="1"/>
</dbReference>
<accession>A0ABT9V2Z1</accession>
<evidence type="ECO:0000259" key="5">
    <source>
        <dbReference type="Pfam" id="PF02826"/>
    </source>
</evidence>
<dbReference type="Pfam" id="PF00389">
    <property type="entry name" value="2-Hacid_dh"/>
    <property type="match status" value="1"/>
</dbReference>
<dbReference type="InterPro" id="IPR036291">
    <property type="entry name" value="NAD(P)-bd_dom_sf"/>
</dbReference>